<name>A0A8H7ZJU2_9ASCO</name>
<dbReference type="RefSeq" id="XP_067550702.1">
    <property type="nucleotide sequence ID" value="XM_067695067.1"/>
</dbReference>
<reference evidence="1 2" key="1">
    <citation type="submission" date="2020-12" db="EMBL/GenBank/DDBJ databases">
        <title>Effect of drift, selection, and recombination on the evolution of hybrid genomes in Candida yeast pathogens.</title>
        <authorList>
            <person name="Mixao V."/>
            <person name="Ksiezopolska E."/>
            <person name="Saus E."/>
            <person name="Boekhout T."/>
            <person name="Gacser A."/>
            <person name="Gabaldon T."/>
        </authorList>
    </citation>
    <scope>NUCLEOTIDE SEQUENCE [LARGE SCALE GENOMIC DNA]</scope>
    <source>
        <strain evidence="1 2">BP57</strain>
    </source>
</reference>
<dbReference type="EMBL" id="JAEOAQ010000001">
    <property type="protein sequence ID" value="KAG5421586.1"/>
    <property type="molecule type" value="Genomic_DNA"/>
</dbReference>
<organism evidence="1 2">
    <name type="scientific">Candida metapsilosis</name>
    <dbReference type="NCBI Taxonomy" id="273372"/>
    <lineage>
        <taxon>Eukaryota</taxon>
        <taxon>Fungi</taxon>
        <taxon>Dikarya</taxon>
        <taxon>Ascomycota</taxon>
        <taxon>Saccharomycotina</taxon>
        <taxon>Pichiomycetes</taxon>
        <taxon>Debaryomycetaceae</taxon>
        <taxon>Candida/Lodderomyces clade</taxon>
        <taxon>Candida</taxon>
    </lineage>
</organism>
<proteinExistence type="predicted"/>
<dbReference type="Proteomes" id="UP000669133">
    <property type="component" value="Unassembled WGS sequence"/>
</dbReference>
<dbReference type="GeneID" id="93649306"/>
<keyword evidence="2" id="KW-1185">Reference proteome</keyword>
<evidence type="ECO:0000313" key="2">
    <source>
        <dbReference type="Proteomes" id="UP000669133"/>
    </source>
</evidence>
<accession>A0A8H7ZJU2</accession>
<dbReference type="AlphaFoldDB" id="A0A8H7ZJU2"/>
<sequence length="222" mass="24783">MGYEPVEHLPHISKNISPEERANVEQLVRLELASQFNSNFTTLTTTATTVSPLGVSNNGPHLEQLRDEGLPQQLMIQSEIVPGAQVSDGEALPATGFQSTLFDMSKQQYEEELDDEDDEAMNEGLGTNRHFDEPLVSPLEETPFTHGEAGVYDGDLYTTSSSIASRQGNSSTTETNRQRLHEFHLYHTNEANDLTNESVLCDNNKRKLIHGEDDLRKKRQLG</sequence>
<gene>
    <name evidence="1" type="ORF">I9W82_000677</name>
</gene>
<protein>
    <submittedName>
        <fullName evidence="1">Uncharacterized protein</fullName>
    </submittedName>
</protein>
<dbReference type="OrthoDB" id="205794at2759"/>
<comment type="caution">
    <text evidence="1">The sequence shown here is derived from an EMBL/GenBank/DDBJ whole genome shotgun (WGS) entry which is preliminary data.</text>
</comment>
<evidence type="ECO:0000313" key="1">
    <source>
        <dbReference type="EMBL" id="KAG5421586.1"/>
    </source>
</evidence>